<dbReference type="EC" id="4.3.1.3" evidence="2"/>
<reference evidence="2 3" key="1">
    <citation type="submission" date="2020-08" db="EMBL/GenBank/DDBJ databases">
        <title>Sequencing the genomes of 1000 actinobacteria strains.</title>
        <authorList>
            <person name="Klenk H.-P."/>
        </authorList>
    </citation>
    <scope>NUCLEOTIDE SEQUENCE [LARGE SCALE GENOMIC DNA]</scope>
    <source>
        <strain evidence="2 3">DSM 43851</strain>
    </source>
</reference>
<accession>A0A7W9KH16</accession>
<dbReference type="RefSeq" id="WP_184863183.1">
    <property type="nucleotide sequence ID" value="NZ_BAAAWY010000096.1"/>
</dbReference>
<dbReference type="GO" id="GO:0004397">
    <property type="term" value="F:histidine ammonia-lyase activity"/>
    <property type="evidence" value="ECO:0007669"/>
    <property type="project" value="UniProtKB-EC"/>
</dbReference>
<dbReference type="Gene3D" id="1.20.200.10">
    <property type="entry name" value="Fumarase/aspartase (Central domain)"/>
    <property type="match status" value="1"/>
</dbReference>
<dbReference type="AlphaFoldDB" id="A0A7W9KH16"/>
<dbReference type="SUPFAM" id="SSF48557">
    <property type="entry name" value="L-aspartase-like"/>
    <property type="match status" value="1"/>
</dbReference>
<dbReference type="EMBL" id="JACHIR010000001">
    <property type="protein sequence ID" value="MBB5892440.1"/>
    <property type="molecule type" value="Genomic_DNA"/>
</dbReference>
<evidence type="ECO:0000313" key="2">
    <source>
        <dbReference type="EMBL" id="MBB5892440.1"/>
    </source>
</evidence>
<dbReference type="Proteomes" id="UP000585638">
    <property type="component" value="Unassembled WGS sequence"/>
</dbReference>
<dbReference type="CDD" id="cd00332">
    <property type="entry name" value="PAL-HAL"/>
    <property type="match status" value="1"/>
</dbReference>
<evidence type="ECO:0000256" key="1">
    <source>
        <dbReference type="ARBA" id="ARBA00023239"/>
    </source>
</evidence>
<comment type="caution">
    <text evidence="2">The sequence shown here is derived from an EMBL/GenBank/DDBJ whole genome shotgun (WGS) entry which is preliminary data.</text>
</comment>
<proteinExistence type="predicted"/>
<protein>
    <submittedName>
        <fullName evidence="2">Histidine ammonia-lyase</fullName>
        <ecNumber evidence="2">4.3.1.3</ecNumber>
    </submittedName>
</protein>
<dbReference type="Gene3D" id="1.10.275.10">
    <property type="entry name" value="Fumarase/aspartase (N-terminal domain)"/>
    <property type="match status" value="1"/>
</dbReference>
<dbReference type="InterPro" id="IPR008948">
    <property type="entry name" value="L-Aspartase-like"/>
</dbReference>
<dbReference type="InterPro" id="IPR024083">
    <property type="entry name" value="Fumarase/histidase_N"/>
</dbReference>
<organism evidence="2 3">
    <name type="scientific">Kutzneria kofuensis</name>
    <dbReference type="NCBI Taxonomy" id="103725"/>
    <lineage>
        <taxon>Bacteria</taxon>
        <taxon>Bacillati</taxon>
        <taxon>Actinomycetota</taxon>
        <taxon>Actinomycetes</taxon>
        <taxon>Pseudonocardiales</taxon>
        <taxon>Pseudonocardiaceae</taxon>
        <taxon>Kutzneria</taxon>
    </lineage>
</organism>
<dbReference type="Pfam" id="PF00221">
    <property type="entry name" value="Lyase_aromatic"/>
    <property type="match status" value="1"/>
</dbReference>
<evidence type="ECO:0000313" key="3">
    <source>
        <dbReference type="Proteomes" id="UP000585638"/>
    </source>
</evidence>
<sequence>MAVVLDGKSLTCAEVIAVAVRGEPVSIDPTAREWVRRAADLAQEVTGRRPVYGRTTGVGANRMVSVEEQEVAAFGRRLLRSHAGGTGPLIPETEARAMMVVRANQILAGHSGVSEHVLDALALALNAGCYPQVHSIGAIGTGDLTALAELALTLLGEQPWMGPHPLPPIDFATSDALAFLSSNALTIGQSVLAQGQLSALLDQTCTSAALSLLAVDGSPEPFAEVVHQSRPHHGSQLVARRIRDLLGEITHTPARVQDPFGLRCFPQVHGEAVDGLAALEQVLSVEINAGAENPLVSVLDGDVYHHGGFHSITLSLALDKARLSALQTAQLSVSRLAMLCEPNYTGLRPFAADEASGSSGLMVIEYTAAASLASFRSMAMPAVLGHATLSRGVEEHASFSAQSARMTGEVVPHFVIVLACELIASVRVLRMRQMHPNNSAELRAAFDNAVGMLPTETEDRPLTVDLMTASALLTGEHVEMPDQLRRVTDKPA</sequence>
<name>A0A7W9KH16_9PSEU</name>
<keyword evidence="1 2" id="KW-0456">Lyase</keyword>
<dbReference type="PANTHER" id="PTHR10362">
    <property type="entry name" value="HISTIDINE AMMONIA-LYASE"/>
    <property type="match status" value="1"/>
</dbReference>
<dbReference type="InterPro" id="IPR001106">
    <property type="entry name" value="Aromatic_Lyase"/>
</dbReference>
<keyword evidence="3" id="KW-1185">Reference proteome</keyword>
<gene>
    <name evidence="2" type="ORF">BJ998_003636</name>
</gene>